<name>A0ABD2QM29_9PLAT</name>
<organism evidence="1 2">
    <name type="scientific">Cichlidogyrus casuarinus</name>
    <dbReference type="NCBI Taxonomy" id="1844966"/>
    <lineage>
        <taxon>Eukaryota</taxon>
        <taxon>Metazoa</taxon>
        <taxon>Spiralia</taxon>
        <taxon>Lophotrochozoa</taxon>
        <taxon>Platyhelminthes</taxon>
        <taxon>Monogenea</taxon>
        <taxon>Monopisthocotylea</taxon>
        <taxon>Dactylogyridea</taxon>
        <taxon>Ancyrocephalidae</taxon>
        <taxon>Cichlidogyrus</taxon>
    </lineage>
</organism>
<dbReference type="AlphaFoldDB" id="A0ABD2QM29"/>
<proteinExistence type="predicted"/>
<protein>
    <submittedName>
        <fullName evidence="1">Uncharacterized protein</fullName>
    </submittedName>
</protein>
<keyword evidence="2" id="KW-1185">Reference proteome</keyword>
<evidence type="ECO:0000313" key="2">
    <source>
        <dbReference type="Proteomes" id="UP001626550"/>
    </source>
</evidence>
<reference evidence="1 2" key="1">
    <citation type="submission" date="2024-11" db="EMBL/GenBank/DDBJ databases">
        <title>Adaptive evolution of stress response genes in parasites aligns with host niche diversity.</title>
        <authorList>
            <person name="Hahn C."/>
            <person name="Resl P."/>
        </authorList>
    </citation>
    <scope>NUCLEOTIDE SEQUENCE [LARGE SCALE GENOMIC DNA]</scope>
    <source>
        <strain evidence="1">EGGRZ-B1_66</strain>
        <tissue evidence="1">Body</tissue>
    </source>
</reference>
<comment type="caution">
    <text evidence="1">The sequence shown here is derived from an EMBL/GenBank/DDBJ whole genome shotgun (WGS) entry which is preliminary data.</text>
</comment>
<dbReference type="EMBL" id="JBJKFK010000042">
    <property type="protein sequence ID" value="KAL3320589.1"/>
    <property type="molecule type" value="Genomic_DNA"/>
</dbReference>
<dbReference type="Proteomes" id="UP001626550">
    <property type="component" value="Unassembled WGS sequence"/>
</dbReference>
<evidence type="ECO:0000313" key="1">
    <source>
        <dbReference type="EMBL" id="KAL3320589.1"/>
    </source>
</evidence>
<gene>
    <name evidence="1" type="ORF">Ciccas_000721</name>
</gene>
<accession>A0ABD2QM29</accession>
<sequence>MVCGICHESLVSQLRGDKELSVIAARLDKRINTYQKNKGPSLKIHQDILEEHSSDPPTVNKNSALKAIVLEIERQIVQEQLAEAKECLYGLAAVYTCPPYVVMAAIRAHEAMHCNQLQETFHSHLLLSQAKIDENRMEISEIHSKRGLDKTLHEIDKNFTTSIKQLKKAYSNFETKRGKKELFLKSLQSATGFGGAFEEILSEEDASTRANALFKHNLLEIVANMDA</sequence>